<comment type="caution">
    <text evidence="12">The sequence shown here is derived from an EMBL/GenBank/DDBJ whole genome shotgun (WGS) entry which is preliminary data.</text>
</comment>
<dbReference type="Proteomes" id="UP000748531">
    <property type="component" value="Unassembled WGS sequence"/>
</dbReference>
<comment type="subcellular location">
    <subcellularLocation>
        <location evidence="1">Membrane</location>
        <topology evidence="1">Multi-pass membrane protein</topology>
    </subcellularLocation>
</comment>
<feature type="compositionally biased region" description="Basic and acidic residues" evidence="9">
    <location>
        <begin position="510"/>
        <end position="522"/>
    </location>
</feature>
<keyword evidence="5 8" id="KW-0406">Ion transport</keyword>
<sequence length="685" mass="77344">MKEENCAKKFVVNRPPNSSLPRFQRTKSSFSPSASGSVTERSDQSQQNSGEGPKDCYLSSKVEQTENNEEIRIVISKKLTVQPKEVNPNLHLISKKSAYSTCGCCTNCKSSNPTEYTPQNLSTSLNNGNEQATEYRNIALGMTNRKNQTKCHKLLGYFKRFISFLFSHIGLCLLVAGYCAGGAFLFRGIERDHQRQMVEKHIKELLVNHRLMQNVLFSFQKTLIANFSSFAYEWLQVQLNNRMNSYELITTVPMESLENETRPAVEPGLNISTSLESENITNRLHERLDEVISEYIAQLVIHTEDLIHSAFRAYGAGWKPGVVHGFLPSLCTNCSLITSTSSLDKFDRCNCPEKTNCPLDCYNENFQTNPSDQAIGIYGEDDMWTLTGSLLYALTVITTIGYGHIVPRTDLGRAVTLIYALFGIPLVLLCLANMGGFLASCVRFLYFNTCLRLSQRKRQHKNVENASGQAITCDHFQVNDKKAHNSKKGKRKNHEADADITKPPVSSKLDGMESKMPRQHTLEGDEESSIIGVLDMRYQRHSRSSLVFDMTAQQILHTIATSQSIISKKANQRRSPGEINVPSWLSLLLLIVYVTIGSIIFANWEGWTTLQSAYFIFITLSTIGFGDFVPGIQNDQWYADSRKPVFCCFYLLFGLSIIAMCFSLMQEEVRMRFRRFAKKVGLVDE</sequence>
<keyword evidence="2 8" id="KW-0813">Transport</keyword>
<feature type="region of interest" description="Disordered" evidence="9">
    <location>
        <begin position="482"/>
        <end position="522"/>
    </location>
</feature>
<comment type="similarity">
    <text evidence="8">Belongs to the two pore domain potassium channel (TC 1.A.1.8) family.</text>
</comment>
<feature type="region of interest" description="Disordered" evidence="9">
    <location>
        <begin position="1"/>
        <end position="57"/>
    </location>
</feature>
<evidence type="ECO:0000256" key="10">
    <source>
        <dbReference type="SAM" id="Phobius"/>
    </source>
</evidence>
<feature type="transmembrane region" description="Helical" evidence="10">
    <location>
        <begin position="161"/>
        <end position="186"/>
    </location>
</feature>
<dbReference type="PANTHER" id="PTHR11003:SF334">
    <property type="entry name" value="FI03418P"/>
    <property type="match status" value="1"/>
</dbReference>
<protein>
    <recommendedName>
        <fullName evidence="11">Potassium channel domain-containing protein</fullName>
    </recommendedName>
</protein>
<feature type="compositionally biased region" description="Polar residues" evidence="9">
    <location>
        <begin position="15"/>
        <end position="50"/>
    </location>
</feature>
<dbReference type="Gene3D" id="1.10.287.70">
    <property type="match status" value="1"/>
</dbReference>
<organism evidence="12 13">
    <name type="scientific">Paragonimus heterotremus</name>
    <dbReference type="NCBI Taxonomy" id="100268"/>
    <lineage>
        <taxon>Eukaryota</taxon>
        <taxon>Metazoa</taxon>
        <taxon>Spiralia</taxon>
        <taxon>Lophotrochozoa</taxon>
        <taxon>Platyhelminthes</taxon>
        <taxon>Trematoda</taxon>
        <taxon>Digenea</taxon>
        <taxon>Plagiorchiida</taxon>
        <taxon>Troglotremata</taxon>
        <taxon>Troglotrematidae</taxon>
        <taxon>Paragonimus</taxon>
    </lineage>
</organism>
<gene>
    <name evidence="12" type="ORF">PHET_01137</name>
</gene>
<dbReference type="GO" id="GO:0030322">
    <property type="term" value="P:stabilization of membrane potential"/>
    <property type="evidence" value="ECO:0007669"/>
    <property type="project" value="TreeGrafter"/>
</dbReference>
<evidence type="ECO:0000313" key="12">
    <source>
        <dbReference type="EMBL" id="KAF5405366.1"/>
    </source>
</evidence>
<evidence type="ECO:0000256" key="8">
    <source>
        <dbReference type="RuleBase" id="RU003857"/>
    </source>
</evidence>
<reference evidence="12" key="1">
    <citation type="submission" date="2019-05" db="EMBL/GenBank/DDBJ databases">
        <title>Annotation for the trematode Paragonimus heterotremus.</title>
        <authorList>
            <person name="Choi Y.-J."/>
        </authorList>
    </citation>
    <scope>NUCLEOTIDE SEQUENCE</scope>
    <source>
        <strain evidence="12">LC</strain>
    </source>
</reference>
<dbReference type="InterPro" id="IPR013099">
    <property type="entry name" value="K_chnl_dom"/>
</dbReference>
<dbReference type="GO" id="GO:0005886">
    <property type="term" value="C:plasma membrane"/>
    <property type="evidence" value="ECO:0007669"/>
    <property type="project" value="TreeGrafter"/>
</dbReference>
<evidence type="ECO:0000256" key="4">
    <source>
        <dbReference type="ARBA" id="ARBA00022989"/>
    </source>
</evidence>
<evidence type="ECO:0000256" key="6">
    <source>
        <dbReference type="ARBA" id="ARBA00023136"/>
    </source>
</evidence>
<feature type="domain" description="Potassium channel" evidence="11">
    <location>
        <begin position="381"/>
        <end position="438"/>
    </location>
</feature>
<keyword evidence="7 8" id="KW-0407">Ion channel</keyword>
<dbReference type="OrthoDB" id="297496at2759"/>
<dbReference type="GO" id="GO:0022841">
    <property type="term" value="F:potassium ion leak channel activity"/>
    <property type="evidence" value="ECO:0007669"/>
    <property type="project" value="TreeGrafter"/>
</dbReference>
<evidence type="ECO:0000256" key="3">
    <source>
        <dbReference type="ARBA" id="ARBA00022692"/>
    </source>
</evidence>
<feature type="compositionally biased region" description="Basic residues" evidence="9">
    <location>
        <begin position="484"/>
        <end position="493"/>
    </location>
</feature>
<keyword evidence="3 8" id="KW-0812">Transmembrane</keyword>
<dbReference type="PRINTS" id="PR01333">
    <property type="entry name" value="2POREKCHANEL"/>
</dbReference>
<dbReference type="GO" id="GO:0015271">
    <property type="term" value="F:outward rectifier potassium channel activity"/>
    <property type="evidence" value="ECO:0007669"/>
    <property type="project" value="TreeGrafter"/>
</dbReference>
<keyword evidence="6 10" id="KW-0472">Membrane</keyword>
<feature type="transmembrane region" description="Helical" evidence="10">
    <location>
        <begin position="383"/>
        <end position="405"/>
    </location>
</feature>
<keyword evidence="13" id="KW-1185">Reference proteome</keyword>
<proteinExistence type="inferred from homology"/>
<name>A0A8J4WKL9_9TREM</name>
<evidence type="ECO:0000256" key="5">
    <source>
        <dbReference type="ARBA" id="ARBA00023065"/>
    </source>
</evidence>
<dbReference type="EMBL" id="LUCH01000355">
    <property type="protein sequence ID" value="KAF5405366.1"/>
    <property type="molecule type" value="Genomic_DNA"/>
</dbReference>
<dbReference type="AlphaFoldDB" id="A0A8J4WKL9"/>
<feature type="transmembrane region" description="Helical" evidence="10">
    <location>
        <begin position="613"/>
        <end position="632"/>
    </location>
</feature>
<dbReference type="SUPFAM" id="SSF81324">
    <property type="entry name" value="Voltage-gated potassium channels"/>
    <property type="match status" value="2"/>
</dbReference>
<feature type="domain" description="Potassium channel" evidence="11">
    <location>
        <begin position="589"/>
        <end position="668"/>
    </location>
</feature>
<evidence type="ECO:0000256" key="1">
    <source>
        <dbReference type="ARBA" id="ARBA00004141"/>
    </source>
</evidence>
<dbReference type="InterPro" id="IPR003280">
    <property type="entry name" value="2pore_dom_K_chnl"/>
</dbReference>
<feature type="transmembrane region" description="Helical" evidence="10">
    <location>
        <begin position="581"/>
        <end position="601"/>
    </location>
</feature>
<dbReference type="PANTHER" id="PTHR11003">
    <property type="entry name" value="POTASSIUM CHANNEL, SUBFAMILY K"/>
    <property type="match status" value="1"/>
</dbReference>
<evidence type="ECO:0000313" key="13">
    <source>
        <dbReference type="Proteomes" id="UP000748531"/>
    </source>
</evidence>
<evidence type="ECO:0000259" key="11">
    <source>
        <dbReference type="Pfam" id="PF07885"/>
    </source>
</evidence>
<evidence type="ECO:0000256" key="2">
    <source>
        <dbReference type="ARBA" id="ARBA00022448"/>
    </source>
</evidence>
<keyword evidence="4 10" id="KW-1133">Transmembrane helix</keyword>
<feature type="transmembrane region" description="Helical" evidence="10">
    <location>
        <begin position="417"/>
        <end position="446"/>
    </location>
</feature>
<evidence type="ECO:0000256" key="9">
    <source>
        <dbReference type="SAM" id="MobiDB-lite"/>
    </source>
</evidence>
<dbReference type="Pfam" id="PF07885">
    <property type="entry name" value="Ion_trans_2"/>
    <property type="match status" value="2"/>
</dbReference>
<feature type="transmembrane region" description="Helical" evidence="10">
    <location>
        <begin position="644"/>
        <end position="665"/>
    </location>
</feature>
<accession>A0A8J4WKL9</accession>
<evidence type="ECO:0000256" key="7">
    <source>
        <dbReference type="ARBA" id="ARBA00023303"/>
    </source>
</evidence>